<evidence type="ECO:0000313" key="1">
    <source>
        <dbReference type="EMBL" id="KAG9246940.1"/>
    </source>
</evidence>
<evidence type="ECO:0000313" key="2">
    <source>
        <dbReference type="Proteomes" id="UP000887226"/>
    </source>
</evidence>
<reference evidence="1" key="1">
    <citation type="journal article" date="2021" name="IMA Fungus">
        <title>Genomic characterization of three marine fungi, including Emericellopsis atlantica sp. nov. with signatures of a generalist lifestyle and marine biomass degradation.</title>
        <authorList>
            <person name="Hagestad O.C."/>
            <person name="Hou L."/>
            <person name="Andersen J.H."/>
            <person name="Hansen E.H."/>
            <person name="Altermark B."/>
            <person name="Li C."/>
            <person name="Kuhnert E."/>
            <person name="Cox R.J."/>
            <person name="Crous P.W."/>
            <person name="Spatafora J.W."/>
            <person name="Lail K."/>
            <person name="Amirebrahimi M."/>
            <person name="Lipzen A."/>
            <person name="Pangilinan J."/>
            <person name="Andreopoulos W."/>
            <person name="Hayes R.D."/>
            <person name="Ng V."/>
            <person name="Grigoriev I.V."/>
            <person name="Jackson S.A."/>
            <person name="Sutton T.D.S."/>
            <person name="Dobson A.D.W."/>
            <person name="Rama T."/>
        </authorList>
    </citation>
    <scope>NUCLEOTIDE SEQUENCE</scope>
    <source>
        <strain evidence="1">TRa3180A</strain>
    </source>
</reference>
<keyword evidence="2" id="KW-1185">Reference proteome</keyword>
<dbReference type="Proteomes" id="UP000887226">
    <property type="component" value="Unassembled WGS sequence"/>
</dbReference>
<accession>A0A9P7Z7T3</accession>
<protein>
    <submittedName>
        <fullName evidence="1">Uncharacterized protein</fullName>
    </submittedName>
</protein>
<gene>
    <name evidence="1" type="ORF">BJ878DRAFT_565333</name>
</gene>
<comment type="caution">
    <text evidence="1">The sequence shown here is derived from an EMBL/GenBank/DDBJ whole genome shotgun (WGS) entry which is preliminary data.</text>
</comment>
<proteinExistence type="predicted"/>
<organism evidence="1 2">
    <name type="scientific">Calycina marina</name>
    <dbReference type="NCBI Taxonomy" id="1763456"/>
    <lineage>
        <taxon>Eukaryota</taxon>
        <taxon>Fungi</taxon>
        <taxon>Dikarya</taxon>
        <taxon>Ascomycota</taxon>
        <taxon>Pezizomycotina</taxon>
        <taxon>Leotiomycetes</taxon>
        <taxon>Helotiales</taxon>
        <taxon>Pezizellaceae</taxon>
        <taxon>Calycina</taxon>
    </lineage>
</organism>
<dbReference type="AlphaFoldDB" id="A0A9P7Z7T3"/>
<dbReference type="EMBL" id="MU253787">
    <property type="protein sequence ID" value="KAG9246940.1"/>
    <property type="molecule type" value="Genomic_DNA"/>
</dbReference>
<sequence length="354" mass="40587">MKKLIGDATSQRIMDCGTITYGDTISLLSDIRPSGAAKMTMLNVNELTYHPWPTPTDLIHEFRAAERAEVDRSRAKATEQSIYKVKELHGDIFDEAVSKVEGELIASELFSQARVNVMDMNEKVKVLVFRRHLNDTLPVSLSQEKETLVAYMSQENVENRWIKMNHDFEVHAVSLQNGSTSMMNDVKLHFLYSKPFSEFMGTFEKPHIYHALAAQSPCEMSEHQKREKFEFDKDMLSRPKRISVDRSEWDPISSMIAMATMADYQNMLSNLKDRGPLEVVVRHSQDQRIYDDIVNKQEADLNAILEEERDERALHEGTQYGVSIVDMEPFGLKSLKAAVANSNSRMRFQPSIFK</sequence>
<name>A0A9P7Z7T3_9HELO</name>